<organism evidence="2 3">
    <name type="scientific">Candidatus Ignatzschineria merdigallinarum</name>
    <dbReference type="NCBI Taxonomy" id="2838621"/>
    <lineage>
        <taxon>Bacteria</taxon>
        <taxon>Pseudomonadati</taxon>
        <taxon>Pseudomonadota</taxon>
        <taxon>Gammaproteobacteria</taxon>
        <taxon>Cardiobacteriales</taxon>
        <taxon>Ignatzschineriaceae</taxon>
        <taxon>Ignatzschineria</taxon>
    </lineage>
</organism>
<comment type="caution">
    <text evidence="2">The sequence shown here is derived from an EMBL/GenBank/DDBJ whole genome shotgun (WGS) entry which is preliminary data.</text>
</comment>
<dbReference type="Proteomes" id="UP000823934">
    <property type="component" value="Unassembled WGS sequence"/>
</dbReference>
<keyword evidence="1" id="KW-1133">Transmembrane helix</keyword>
<gene>
    <name evidence="2" type="ORF">H9889_06460</name>
</gene>
<evidence type="ECO:0000313" key="2">
    <source>
        <dbReference type="EMBL" id="HIW06951.1"/>
    </source>
</evidence>
<feature type="transmembrane region" description="Helical" evidence="1">
    <location>
        <begin position="48"/>
        <end position="68"/>
    </location>
</feature>
<proteinExistence type="predicted"/>
<keyword evidence="1" id="KW-0812">Transmembrane</keyword>
<reference evidence="2" key="1">
    <citation type="journal article" date="2021" name="PeerJ">
        <title>Extensive microbial diversity within the chicken gut microbiome revealed by metagenomics and culture.</title>
        <authorList>
            <person name="Gilroy R."/>
            <person name="Ravi A."/>
            <person name="Getino M."/>
            <person name="Pursley I."/>
            <person name="Horton D.L."/>
            <person name="Alikhan N.F."/>
            <person name="Baker D."/>
            <person name="Gharbi K."/>
            <person name="Hall N."/>
            <person name="Watson M."/>
            <person name="Adriaenssens E.M."/>
            <person name="Foster-Nyarko E."/>
            <person name="Jarju S."/>
            <person name="Secka A."/>
            <person name="Antonio M."/>
            <person name="Oren A."/>
            <person name="Chaudhuri R.R."/>
            <person name="La Ragione R."/>
            <person name="Hildebrand F."/>
            <person name="Pallen M.J."/>
        </authorList>
    </citation>
    <scope>NUCLEOTIDE SEQUENCE</scope>
    <source>
        <strain evidence="2">CHK160-9182</strain>
    </source>
</reference>
<dbReference type="AlphaFoldDB" id="A0A9D1Q6A7"/>
<evidence type="ECO:0000256" key="1">
    <source>
        <dbReference type="SAM" id="Phobius"/>
    </source>
</evidence>
<dbReference type="EMBL" id="DXHP01000142">
    <property type="protein sequence ID" value="HIW06951.1"/>
    <property type="molecule type" value="Genomic_DNA"/>
</dbReference>
<reference evidence="2" key="2">
    <citation type="submission" date="2021-04" db="EMBL/GenBank/DDBJ databases">
        <authorList>
            <person name="Gilroy R."/>
        </authorList>
    </citation>
    <scope>NUCLEOTIDE SEQUENCE</scope>
    <source>
        <strain evidence="2">CHK160-9182</strain>
    </source>
</reference>
<keyword evidence="1" id="KW-0472">Membrane</keyword>
<sequence length="428" mass="50638">MMKNAKNNSQCNSPWRAAFQELKFFLMRDFQDYRREDYLQLSAISRRLLLLLMIPLILLLVLFLWRYFLGDDLLKEYDQDIARLMQQTQEMRSDIHDYQQFIDSDFVQEVFNDGLLINHDQDGLSESALIQRVESLAFSEDMTILSLKPYKRLMTLNQTSRRSKRSQQHVGSHTMESLIPRLEMISQGDVLGYLRSQSSENTTSSVQIPLLELELWVCTNTANVLVFLESIEQSLLQDSLLFYVKNMQIREGSNLCSLQEYQLLLQFYDLESLHQLYQMISAKEGNGELHQYPSSLQAIQRYMPLFERRREQVDQGFVNSDRDLMSLQQLFLPTEMALSEKRLDTVLSDHRDLHYWYIGERYQEMLLLGIVLRGSRSFAILKQGKSHWNSLSLTDTHVVEMANNYIVVWKDEWEVNDERRDHFKVRHK</sequence>
<protein>
    <submittedName>
        <fullName evidence="2">Uncharacterized protein</fullName>
    </submittedName>
</protein>
<evidence type="ECO:0000313" key="3">
    <source>
        <dbReference type="Proteomes" id="UP000823934"/>
    </source>
</evidence>
<name>A0A9D1Q6A7_9GAMM</name>
<accession>A0A9D1Q6A7</accession>